<comment type="caution">
    <text evidence="2">The sequence shown here is derived from an EMBL/GenBank/DDBJ whole genome shotgun (WGS) entry which is preliminary data.</text>
</comment>
<keyword evidence="3" id="KW-1185">Reference proteome</keyword>
<proteinExistence type="predicted"/>
<evidence type="ECO:0000313" key="2">
    <source>
        <dbReference type="EMBL" id="KAK4656972.1"/>
    </source>
</evidence>
<evidence type="ECO:0000313" key="3">
    <source>
        <dbReference type="Proteomes" id="UP001323405"/>
    </source>
</evidence>
<dbReference type="EMBL" id="JAFFHA010000004">
    <property type="protein sequence ID" value="KAK4656972.1"/>
    <property type="molecule type" value="Genomic_DNA"/>
</dbReference>
<feature type="region of interest" description="Disordered" evidence="1">
    <location>
        <begin position="20"/>
        <end position="40"/>
    </location>
</feature>
<evidence type="ECO:0000256" key="1">
    <source>
        <dbReference type="SAM" id="MobiDB-lite"/>
    </source>
</evidence>
<sequence length="114" mass="13273">MKFSCETGILQTAKTRWRVHPNHREPRHPDQRSLSFPLGGHRSLHDIDRYRQDEMNVSGSHLEVLNTAEPKKAFSHAAIRNRRSQHYYLPFHDKTWLASSHNCCGSLVLICRTV</sequence>
<dbReference type="GeneID" id="87902945"/>
<dbReference type="Proteomes" id="UP001323405">
    <property type="component" value="Unassembled WGS sequence"/>
</dbReference>
<accession>A0ABR0GMK3</accession>
<feature type="compositionally biased region" description="Basic and acidic residues" evidence="1">
    <location>
        <begin position="22"/>
        <end position="31"/>
    </location>
</feature>
<dbReference type="RefSeq" id="XP_062745947.1">
    <property type="nucleotide sequence ID" value="XM_062883363.1"/>
</dbReference>
<protein>
    <submittedName>
        <fullName evidence="2">Uncharacterized protein</fullName>
    </submittedName>
</protein>
<organism evidence="2 3">
    <name type="scientific">Podospora pseudocomata</name>
    <dbReference type="NCBI Taxonomy" id="2093779"/>
    <lineage>
        <taxon>Eukaryota</taxon>
        <taxon>Fungi</taxon>
        <taxon>Dikarya</taxon>
        <taxon>Ascomycota</taxon>
        <taxon>Pezizomycotina</taxon>
        <taxon>Sordariomycetes</taxon>
        <taxon>Sordariomycetidae</taxon>
        <taxon>Sordariales</taxon>
        <taxon>Podosporaceae</taxon>
        <taxon>Podospora</taxon>
    </lineage>
</organism>
<reference evidence="2 3" key="1">
    <citation type="journal article" date="2023" name="bioRxiv">
        <title>High-quality genome assemblies of four members of thePodospora anserinaspecies complex.</title>
        <authorList>
            <person name="Ament-Velasquez S.L."/>
            <person name="Vogan A.A."/>
            <person name="Wallerman O."/>
            <person name="Hartmann F."/>
            <person name="Gautier V."/>
            <person name="Silar P."/>
            <person name="Giraud T."/>
            <person name="Johannesson H."/>
        </authorList>
    </citation>
    <scope>NUCLEOTIDE SEQUENCE [LARGE SCALE GENOMIC DNA]</scope>
    <source>
        <strain evidence="2 3">CBS 415.72m</strain>
    </source>
</reference>
<gene>
    <name evidence="2" type="ORF">QC762_0041100</name>
</gene>
<name>A0ABR0GMK3_9PEZI</name>